<reference evidence="2 3" key="1">
    <citation type="submission" date="2019-07" db="EMBL/GenBank/DDBJ databases">
        <title>Draft genome assembly of a fouling barnacle, Amphibalanus amphitrite (Darwin, 1854): The first reference genome for Thecostraca.</title>
        <authorList>
            <person name="Kim W."/>
        </authorList>
    </citation>
    <scope>NUCLEOTIDE SEQUENCE [LARGE SCALE GENOMIC DNA]</scope>
    <source>
        <strain evidence="2">SNU_AA5</strain>
        <tissue evidence="2">Soma without cirri and trophi</tissue>
    </source>
</reference>
<accession>A0A6A4W6W7</accession>
<evidence type="ECO:0008006" key="4">
    <source>
        <dbReference type="Google" id="ProtNLM"/>
    </source>
</evidence>
<dbReference type="AlphaFoldDB" id="A0A6A4W6W7"/>
<protein>
    <recommendedName>
        <fullName evidence="4">PDZ domain-containing protein</fullName>
    </recommendedName>
</protein>
<feature type="region of interest" description="Disordered" evidence="1">
    <location>
        <begin position="1"/>
        <end position="62"/>
    </location>
</feature>
<keyword evidence="3" id="KW-1185">Reference proteome</keyword>
<evidence type="ECO:0000313" key="2">
    <source>
        <dbReference type="EMBL" id="KAF0300979.1"/>
    </source>
</evidence>
<sequence length="140" mass="14905">MTSGSMVPGDGRRPGPDGGGGSEPADHWSRQQREAVVTATGPEPRVPIEGGSDRGQLGRVGAGPPHQLRVLAGRLVPGELVIKVQGKNVCGFTRYDIEEWLKHCCRDGGNCVLATVPDRPARQRMTHSSSELNGLEFAIV</sequence>
<dbReference type="Proteomes" id="UP000440578">
    <property type="component" value="Unassembled WGS sequence"/>
</dbReference>
<dbReference type="OrthoDB" id="66881at2759"/>
<gene>
    <name evidence="2" type="ORF">FJT64_026633</name>
</gene>
<evidence type="ECO:0000256" key="1">
    <source>
        <dbReference type="SAM" id="MobiDB-lite"/>
    </source>
</evidence>
<comment type="caution">
    <text evidence="2">The sequence shown here is derived from an EMBL/GenBank/DDBJ whole genome shotgun (WGS) entry which is preliminary data.</text>
</comment>
<dbReference type="EMBL" id="VIIS01001208">
    <property type="protein sequence ID" value="KAF0300979.1"/>
    <property type="molecule type" value="Genomic_DNA"/>
</dbReference>
<name>A0A6A4W6W7_AMPAM</name>
<feature type="compositionally biased region" description="Basic and acidic residues" evidence="1">
    <location>
        <begin position="24"/>
        <end position="33"/>
    </location>
</feature>
<proteinExistence type="predicted"/>
<dbReference type="SUPFAM" id="SSF50156">
    <property type="entry name" value="PDZ domain-like"/>
    <property type="match status" value="1"/>
</dbReference>
<evidence type="ECO:0000313" key="3">
    <source>
        <dbReference type="Proteomes" id="UP000440578"/>
    </source>
</evidence>
<organism evidence="2 3">
    <name type="scientific">Amphibalanus amphitrite</name>
    <name type="common">Striped barnacle</name>
    <name type="synonym">Balanus amphitrite</name>
    <dbReference type="NCBI Taxonomy" id="1232801"/>
    <lineage>
        <taxon>Eukaryota</taxon>
        <taxon>Metazoa</taxon>
        <taxon>Ecdysozoa</taxon>
        <taxon>Arthropoda</taxon>
        <taxon>Crustacea</taxon>
        <taxon>Multicrustacea</taxon>
        <taxon>Cirripedia</taxon>
        <taxon>Thoracica</taxon>
        <taxon>Thoracicalcarea</taxon>
        <taxon>Balanomorpha</taxon>
        <taxon>Balanoidea</taxon>
        <taxon>Balanidae</taxon>
        <taxon>Amphibalaninae</taxon>
        <taxon>Amphibalanus</taxon>
    </lineage>
</organism>
<dbReference type="InterPro" id="IPR036034">
    <property type="entry name" value="PDZ_sf"/>
</dbReference>